<evidence type="ECO:0000313" key="6">
    <source>
        <dbReference type="Proteomes" id="UP000246077"/>
    </source>
</evidence>
<dbReference type="CDD" id="cd03442">
    <property type="entry name" value="BFIT_BACH"/>
    <property type="match status" value="1"/>
</dbReference>
<dbReference type="InterPro" id="IPR029069">
    <property type="entry name" value="HotDog_dom_sf"/>
</dbReference>
<dbReference type="Pfam" id="PF03061">
    <property type="entry name" value="4HBT"/>
    <property type="match status" value="1"/>
</dbReference>
<evidence type="ECO:0000313" key="5">
    <source>
        <dbReference type="EMBL" id="PWR21812.1"/>
    </source>
</evidence>
<dbReference type="PROSITE" id="PS51770">
    <property type="entry name" value="HOTDOG_ACOT"/>
    <property type="match status" value="1"/>
</dbReference>
<evidence type="ECO:0000259" key="4">
    <source>
        <dbReference type="PROSITE" id="PS51770"/>
    </source>
</evidence>
<proteinExistence type="inferred from homology"/>
<sequence>MNDLKYSVKRGTGARCTAASTKPSAADRLHRSGQGVSVIDNIEPPDSEAIIRTIAMPADTNPAGDIFGGWLMAQMDLAAGSAAARRARGRCATIAVDAMVFLRPVAVGDEVSLYAEIASVGRTSMKIHVEAWRRSRDSEERYKVTDATFTFVAIDAQGRPRDVPPPA</sequence>
<dbReference type="PANTHER" id="PTHR11049:SF5">
    <property type="entry name" value="ACYL-COA THIOESTER HYDROLASE YCIA"/>
    <property type="match status" value="1"/>
</dbReference>
<dbReference type="InterPro" id="IPR006683">
    <property type="entry name" value="Thioestr_dom"/>
</dbReference>
<dbReference type="AlphaFoldDB" id="A0A317E5E8"/>
<keyword evidence="6" id="KW-1185">Reference proteome</keyword>
<dbReference type="GO" id="GO:0052816">
    <property type="term" value="F:long-chain fatty acyl-CoA hydrolase activity"/>
    <property type="evidence" value="ECO:0007669"/>
    <property type="project" value="TreeGrafter"/>
</dbReference>
<name>A0A317E5E8_9PROT</name>
<evidence type="ECO:0000256" key="3">
    <source>
        <dbReference type="PROSITE-ProRule" id="PRU01106"/>
    </source>
</evidence>
<dbReference type="GO" id="GO:0009062">
    <property type="term" value="P:fatty acid catabolic process"/>
    <property type="evidence" value="ECO:0007669"/>
    <property type="project" value="TreeGrafter"/>
</dbReference>
<feature type="domain" description="HotDog ACOT-type" evidence="4">
    <location>
        <begin position="45"/>
        <end position="157"/>
    </location>
</feature>
<comment type="caution">
    <text evidence="5">The sequence shown here is derived from an EMBL/GenBank/DDBJ whole genome shotgun (WGS) entry which is preliminary data.</text>
</comment>
<dbReference type="InterPro" id="IPR040170">
    <property type="entry name" value="Cytosol_ACT"/>
</dbReference>
<dbReference type="PANTHER" id="PTHR11049">
    <property type="entry name" value="ACYL COENZYME A THIOESTER HYDROLASE"/>
    <property type="match status" value="1"/>
</dbReference>
<dbReference type="EMBL" id="QGLF01000002">
    <property type="protein sequence ID" value="PWR21812.1"/>
    <property type="molecule type" value="Genomic_DNA"/>
</dbReference>
<organism evidence="5 6">
    <name type="scientific">Zavarzinia compransoris</name>
    <dbReference type="NCBI Taxonomy" id="1264899"/>
    <lineage>
        <taxon>Bacteria</taxon>
        <taxon>Pseudomonadati</taxon>
        <taxon>Pseudomonadota</taxon>
        <taxon>Alphaproteobacteria</taxon>
        <taxon>Rhodospirillales</taxon>
        <taxon>Zavarziniaceae</taxon>
        <taxon>Zavarzinia</taxon>
    </lineage>
</organism>
<dbReference type="Proteomes" id="UP000246077">
    <property type="component" value="Unassembled WGS sequence"/>
</dbReference>
<dbReference type="Gene3D" id="3.10.129.10">
    <property type="entry name" value="Hotdog Thioesterase"/>
    <property type="match status" value="1"/>
</dbReference>
<dbReference type="GO" id="GO:0006637">
    <property type="term" value="P:acyl-CoA metabolic process"/>
    <property type="evidence" value="ECO:0007669"/>
    <property type="project" value="TreeGrafter"/>
</dbReference>
<accession>A0A317E5E8</accession>
<evidence type="ECO:0000256" key="1">
    <source>
        <dbReference type="ARBA" id="ARBA00010458"/>
    </source>
</evidence>
<dbReference type="GO" id="GO:0005829">
    <property type="term" value="C:cytosol"/>
    <property type="evidence" value="ECO:0007669"/>
    <property type="project" value="TreeGrafter"/>
</dbReference>
<keyword evidence="2 3" id="KW-0378">Hydrolase</keyword>
<dbReference type="OrthoDB" id="9801856at2"/>
<evidence type="ECO:0000256" key="2">
    <source>
        <dbReference type="ARBA" id="ARBA00022801"/>
    </source>
</evidence>
<gene>
    <name evidence="5" type="ORF">DKG75_07435</name>
</gene>
<reference evidence="6" key="1">
    <citation type="submission" date="2018-05" db="EMBL/GenBank/DDBJ databases">
        <title>Zavarzinia sp. HR-AS.</title>
        <authorList>
            <person name="Lee Y."/>
            <person name="Jeon C.O."/>
        </authorList>
    </citation>
    <scope>NUCLEOTIDE SEQUENCE [LARGE SCALE GENOMIC DNA]</scope>
    <source>
        <strain evidence="6">DSM 1231</strain>
    </source>
</reference>
<protein>
    <submittedName>
        <fullName evidence="5">Acyl-CoA thioesterase</fullName>
    </submittedName>
</protein>
<dbReference type="SUPFAM" id="SSF54637">
    <property type="entry name" value="Thioesterase/thiol ester dehydrase-isomerase"/>
    <property type="match status" value="1"/>
</dbReference>
<dbReference type="InterPro" id="IPR033120">
    <property type="entry name" value="HOTDOG_ACOT"/>
</dbReference>
<comment type="similarity">
    <text evidence="1">Belongs to the acyl coenzyme A hydrolase family.</text>
</comment>